<evidence type="ECO:0000313" key="2">
    <source>
        <dbReference type="Proteomes" id="UP000188243"/>
    </source>
</evidence>
<dbReference type="EMBL" id="CP019628">
    <property type="protein sequence ID" value="AQQ00053.1"/>
    <property type="molecule type" value="Genomic_DNA"/>
</dbReference>
<dbReference type="Proteomes" id="UP000188243">
    <property type="component" value="Chromosome"/>
</dbReference>
<dbReference type="SUPFAM" id="SSF46955">
    <property type="entry name" value="Putative DNA-binding domain"/>
    <property type="match status" value="1"/>
</dbReference>
<keyword evidence="1" id="KW-0238">DNA-binding</keyword>
<dbReference type="STRING" id="247523.B0W48_09790"/>
<dbReference type="RefSeq" id="WP_077536769.1">
    <property type="nucleotide sequence ID" value="NZ_CP019628.1"/>
</dbReference>
<dbReference type="KEGG" id="paln:B0W48_09790"/>
<dbReference type="AlphaFoldDB" id="A0A1Q2GY81"/>
<sequence>MSRRNNPNRIKIHRSYTVIDVSEALGVHPKTVRNWIRVGLPVIDDRRPLLIHGSDLKVHLKQKRKTYMYKCEIHEIYCFKCKEPKNPNIESVRFISKPAGMAQMSGRCQECGCQANKYVSWRNVNQIWFELEGKLPIAEKHLILREEALLNYPFDMVFNDEKK</sequence>
<name>A0A1Q2GY81_9GAMM</name>
<reference evidence="1 2" key="1">
    <citation type="submission" date="2017-02" db="EMBL/GenBank/DDBJ databases">
        <title>Complete genome sequence of the cold-active Pseudoalteromonas aliena strain EH1 isolated from Arctic seawater.</title>
        <authorList>
            <person name="Kim E."/>
            <person name="Heo E."/>
            <person name="Kim H."/>
            <person name="Kim D."/>
        </authorList>
    </citation>
    <scope>NUCLEOTIDE SEQUENCE [LARGE SCALE GENOMIC DNA]</scope>
    <source>
        <strain evidence="1 2">EH1</strain>
    </source>
</reference>
<gene>
    <name evidence="1" type="ORF">B0W48_09790</name>
</gene>
<proteinExistence type="predicted"/>
<dbReference type="InterPro" id="IPR009061">
    <property type="entry name" value="DNA-bd_dom_put_sf"/>
</dbReference>
<evidence type="ECO:0000313" key="1">
    <source>
        <dbReference type="EMBL" id="AQQ00053.1"/>
    </source>
</evidence>
<organism evidence="1 2">
    <name type="scientific">Pseudoalteromonas aliena</name>
    <dbReference type="NCBI Taxonomy" id="247523"/>
    <lineage>
        <taxon>Bacteria</taxon>
        <taxon>Pseudomonadati</taxon>
        <taxon>Pseudomonadota</taxon>
        <taxon>Gammaproteobacteria</taxon>
        <taxon>Alteromonadales</taxon>
        <taxon>Pseudoalteromonadaceae</taxon>
        <taxon>Pseudoalteromonas</taxon>
    </lineage>
</organism>
<dbReference type="GO" id="GO:0003677">
    <property type="term" value="F:DNA binding"/>
    <property type="evidence" value="ECO:0007669"/>
    <property type="project" value="UniProtKB-KW"/>
</dbReference>
<accession>A0A1Q2GY81</accession>
<protein>
    <submittedName>
        <fullName evidence="1">DNA-binding protein</fullName>
    </submittedName>
</protein>